<evidence type="ECO:0000256" key="1">
    <source>
        <dbReference type="ARBA" id="ARBA00022723"/>
    </source>
</evidence>
<keyword evidence="1" id="KW-0479">Metal-binding</keyword>
<dbReference type="InterPro" id="IPR005123">
    <property type="entry name" value="Oxoglu/Fe-dep_dioxygenase_dom"/>
</dbReference>
<dbReference type="PANTHER" id="PTHR47991">
    <property type="entry name" value="OXOGLUTARATE/IRON-DEPENDENT DIOXYGENASE"/>
    <property type="match status" value="1"/>
</dbReference>
<sequence>MCRTRDILLRAVSKILNLPENNLITKLAEEGFMATRINWFAPCPYPDRIIGARTHTDIHMITILLPDQDVEALQFEKNGQWFKVPIIPHALVINACDMLEIMSNGKVKSGIHRVVTNSEKERVSIAFASGPPPNSVIGPVEELISEENPRRYPSLLNSSNVSAAFFARGKLLMDEIRKHGPNAVQQEAPSNDTE</sequence>
<gene>
    <name evidence="4" type="ORF">RND81_04G181500</name>
</gene>
<reference evidence="4" key="1">
    <citation type="submission" date="2024-03" db="EMBL/GenBank/DDBJ databases">
        <title>WGS assembly of Saponaria officinalis var. Norfolk2.</title>
        <authorList>
            <person name="Jenkins J."/>
            <person name="Shu S."/>
            <person name="Grimwood J."/>
            <person name="Barry K."/>
            <person name="Goodstein D."/>
            <person name="Schmutz J."/>
            <person name="Leebens-Mack J."/>
            <person name="Osbourn A."/>
        </authorList>
    </citation>
    <scope>NUCLEOTIDE SEQUENCE [LARGE SCALE GENOMIC DNA]</scope>
    <source>
        <strain evidence="4">JIC</strain>
    </source>
</reference>
<dbReference type="SUPFAM" id="SSF51197">
    <property type="entry name" value="Clavaminate synthase-like"/>
    <property type="match status" value="1"/>
</dbReference>
<keyword evidence="5" id="KW-1185">Reference proteome</keyword>
<evidence type="ECO:0000256" key="2">
    <source>
        <dbReference type="ARBA" id="ARBA00023004"/>
    </source>
</evidence>
<accession>A0AAW1LQK3</accession>
<dbReference type="InterPro" id="IPR027443">
    <property type="entry name" value="IPNS-like_sf"/>
</dbReference>
<evidence type="ECO:0000313" key="5">
    <source>
        <dbReference type="Proteomes" id="UP001443914"/>
    </source>
</evidence>
<dbReference type="InterPro" id="IPR044861">
    <property type="entry name" value="IPNS-like_FE2OG_OXY"/>
</dbReference>
<feature type="domain" description="Fe2OG dioxygenase" evidence="3">
    <location>
        <begin position="31"/>
        <end position="131"/>
    </location>
</feature>
<dbReference type="Proteomes" id="UP001443914">
    <property type="component" value="Unassembled WGS sequence"/>
</dbReference>
<dbReference type="PROSITE" id="PS51471">
    <property type="entry name" value="FE2OG_OXY"/>
    <property type="match status" value="1"/>
</dbReference>
<proteinExistence type="predicted"/>
<dbReference type="Gene3D" id="2.60.120.330">
    <property type="entry name" value="B-lactam Antibiotic, Isopenicillin N Synthase, Chain"/>
    <property type="match status" value="1"/>
</dbReference>
<name>A0AAW1LQK3_SAPOF</name>
<protein>
    <recommendedName>
        <fullName evidence="3">Fe2OG dioxygenase domain-containing protein</fullName>
    </recommendedName>
</protein>
<evidence type="ECO:0000313" key="4">
    <source>
        <dbReference type="EMBL" id="KAK9735066.1"/>
    </source>
</evidence>
<dbReference type="InterPro" id="IPR050295">
    <property type="entry name" value="Plant_2OG-oxidoreductases"/>
</dbReference>
<dbReference type="EMBL" id="JBDFQZ010000004">
    <property type="protein sequence ID" value="KAK9735066.1"/>
    <property type="molecule type" value="Genomic_DNA"/>
</dbReference>
<dbReference type="GO" id="GO:0046872">
    <property type="term" value="F:metal ion binding"/>
    <property type="evidence" value="ECO:0007669"/>
    <property type="project" value="UniProtKB-KW"/>
</dbReference>
<dbReference type="Pfam" id="PF03171">
    <property type="entry name" value="2OG-FeII_Oxy"/>
    <property type="match status" value="1"/>
</dbReference>
<comment type="caution">
    <text evidence="4">The sequence shown here is derived from an EMBL/GenBank/DDBJ whole genome shotgun (WGS) entry which is preliminary data.</text>
</comment>
<keyword evidence="2" id="KW-0408">Iron</keyword>
<dbReference type="AlphaFoldDB" id="A0AAW1LQK3"/>
<organism evidence="4 5">
    <name type="scientific">Saponaria officinalis</name>
    <name type="common">Common soapwort</name>
    <name type="synonym">Lychnis saponaria</name>
    <dbReference type="NCBI Taxonomy" id="3572"/>
    <lineage>
        <taxon>Eukaryota</taxon>
        <taxon>Viridiplantae</taxon>
        <taxon>Streptophyta</taxon>
        <taxon>Embryophyta</taxon>
        <taxon>Tracheophyta</taxon>
        <taxon>Spermatophyta</taxon>
        <taxon>Magnoliopsida</taxon>
        <taxon>eudicotyledons</taxon>
        <taxon>Gunneridae</taxon>
        <taxon>Pentapetalae</taxon>
        <taxon>Caryophyllales</taxon>
        <taxon>Caryophyllaceae</taxon>
        <taxon>Caryophylleae</taxon>
        <taxon>Saponaria</taxon>
    </lineage>
</organism>
<evidence type="ECO:0000259" key="3">
    <source>
        <dbReference type="PROSITE" id="PS51471"/>
    </source>
</evidence>